<organism evidence="3">
    <name type="scientific">hydrothermal vent metagenome</name>
    <dbReference type="NCBI Taxonomy" id="652676"/>
    <lineage>
        <taxon>unclassified sequences</taxon>
        <taxon>metagenomes</taxon>
        <taxon>ecological metagenomes</taxon>
    </lineage>
</organism>
<dbReference type="PANTHER" id="PTHR35848:SF6">
    <property type="entry name" value="CUPIN TYPE-2 DOMAIN-CONTAINING PROTEIN"/>
    <property type="match status" value="1"/>
</dbReference>
<dbReference type="AlphaFoldDB" id="A0A160VCZ3"/>
<protein>
    <recommendedName>
        <fullName evidence="2">Cupin type-2 domain-containing protein</fullName>
    </recommendedName>
</protein>
<dbReference type="Gene3D" id="2.60.120.10">
    <property type="entry name" value="Jelly Rolls"/>
    <property type="match status" value="2"/>
</dbReference>
<feature type="domain" description="Cupin type-2" evidence="2">
    <location>
        <begin position="87"/>
        <end position="148"/>
    </location>
</feature>
<dbReference type="InterPro" id="IPR011051">
    <property type="entry name" value="RmlC_Cupin_sf"/>
</dbReference>
<accession>A0A160VCZ3</accession>
<reference evidence="3" key="1">
    <citation type="submission" date="2015-10" db="EMBL/GenBank/DDBJ databases">
        <authorList>
            <person name="Gilbert D.G."/>
        </authorList>
    </citation>
    <scope>NUCLEOTIDE SEQUENCE</scope>
</reference>
<evidence type="ECO:0000256" key="1">
    <source>
        <dbReference type="ARBA" id="ARBA00022723"/>
    </source>
</evidence>
<feature type="domain" description="Cupin type-2" evidence="2">
    <location>
        <begin position="261"/>
        <end position="325"/>
    </location>
</feature>
<evidence type="ECO:0000259" key="2">
    <source>
        <dbReference type="Pfam" id="PF07883"/>
    </source>
</evidence>
<name>A0A160VCZ3_9ZZZZ</name>
<dbReference type="InterPro" id="IPR051610">
    <property type="entry name" value="GPI/OXD"/>
</dbReference>
<dbReference type="PANTHER" id="PTHR35848">
    <property type="entry name" value="OXALATE-BINDING PROTEIN"/>
    <property type="match status" value="1"/>
</dbReference>
<dbReference type="Pfam" id="PF07883">
    <property type="entry name" value="Cupin_2"/>
    <property type="match status" value="2"/>
</dbReference>
<dbReference type="InterPro" id="IPR014710">
    <property type="entry name" value="RmlC-like_jellyroll"/>
</dbReference>
<sequence length="344" mass="38507">MNIHGMDPSELAGRRDEILGHFSRIDKEFDRRRGENRLLVKSDDIQWESASRVHPTQQEGHLLARIISPELGFNIHTFRVFKRQIGGGGIDGAFHTHGDAVKYYLEGKGKEIIDDQEVEVSPGDLAFIPANIWHGTENTGDEPMVFIAFHQIPGTHLPVPASWQYHADDLTEHESIDSRIATMANEDPAAMDSAVLYSWRQHLLHELGVLDDEFNVRRKAKNYLVPRDEVPWETPADKQTTTLIAPELGFDIHTLQLSVRVVPPGHSDDTFHSHGEAVHYFLSGQGHQIVRDESIAVETGDLVFVPSGTPHGIRNSTDGPLRVLVAEQLPGTYLQRPVIISDSE</sequence>
<proteinExistence type="predicted"/>
<dbReference type="SUPFAM" id="SSF51182">
    <property type="entry name" value="RmlC-like cupins"/>
    <property type="match status" value="2"/>
</dbReference>
<dbReference type="EMBL" id="FAXA01000464">
    <property type="protein sequence ID" value="CUV05785.1"/>
    <property type="molecule type" value="Genomic_DNA"/>
</dbReference>
<gene>
    <name evidence="3" type="ORF">MGWOODY_Clf3007</name>
</gene>
<keyword evidence="1" id="KW-0479">Metal-binding</keyword>
<dbReference type="InterPro" id="IPR013096">
    <property type="entry name" value="Cupin_2"/>
</dbReference>
<evidence type="ECO:0000313" key="3">
    <source>
        <dbReference type="EMBL" id="CUV05785.1"/>
    </source>
</evidence>
<dbReference type="GO" id="GO:0046872">
    <property type="term" value="F:metal ion binding"/>
    <property type="evidence" value="ECO:0007669"/>
    <property type="project" value="UniProtKB-KW"/>
</dbReference>